<dbReference type="PROSITE" id="PS50800">
    <property type="entry name" value="SAP"/>
    <property type="match status" value="1"/>
</dbReference>
<dbReference type="GO" id="GO:0003723">
    <property type="term" value="F:RNA binding"/>
    <property type="evidence" value="ECO:0007669"/>
    <property type="project" value="UniProtKB-UniRule"/>
</dbReference>
<feature type="region of interest" description="Disordered" evidence="2">
    <location>
        <begin position="1090"/>
        <end position="1435"/>
    </location>
</feature>
<dbReference type="OMA" id="EVPAKQH"/>
<evidence type="ECO:0000259" key="4">
    <source>
        <dbReference type="PROSITE" id="PS50800"/>
    </source>
</evidence>
<dbReference type="InterPro" id="IPR052793">
    <property type="entry name" value="EJC-associated_protein"/>
</dbReference>
<reference evidence="5" key="2">
    <citation type="submission" date="2025-09" db="UniProtKB">
        <authorList>
            <consortium name="Ensembl"/>
        </authorList>
    </citation>
    <scope>IDENTIFICATION</scope>
</reference>
<feature type="compositionally biased region" description="Low complexity" evidence="2">
    <location>
        <begin position="164"/>
        <end position="188"/>
    </location>
</feature>
<feature type="compositionally biased region" description="Basic residues" evidence="2">
    <location>
        <begin position="1758"/>
        <end position="1780"/>
    </location>
</feature>
<dbReference type="SUPFAM" id="SSF68906">
    <property type="entry name" value="SAP domain"/>
    <property type="match status" value="1"/>
</dbReference>
<dbReference type="Proteomes" id="UP000472277">
    <property type="component" value="Chromosome 31"/>
</dbReference>
<feature type="region of interest" description="Disordered" evidence="2">
    <location>
        <begin position="947"/>
        <end position="1063"/>
    </location>
</feature>
<dbReference type="SUPFAM" id="SSF54928">
    <property type="entry name" value="RNA-binding domain, RBD"/>
    <property type="match status" value="1"/>
</dbReference>
<dbReference type="GeneTree" id="ENSGT00710000106790"/>
<dbReference type="PROSITE" id="PS50102">
    <property type="entry name" value="RRM"/>
    <property type="match status" value="1"/>
</dbReference>
<evidence type="ECO:0000259" key="3">
    <source>
        <dbReference type="PROSITE" id="PS50102"/>
    </source>
</evidence>
<dbReference type="GO" id="GO:0008380">
    <property type="term" value="P:RNA splicing"/>
    <property type="evidence" value="ECO:0007669"/>
    <property type="project" value="TreeGrafter"/>
</dbReference>
<dbReference type="InParanoid" id="A0A673XSY1"/>
<feature type="domain" description="SAP" evidence="4">
    <location>
        <begin position="14"/>
        <end position="48"/>
    </location>
</feature>
<accession>A0A673XSY1</accession>
<keyword evidence="6" id="KW-1185">Reference proteome</keyword>
<evidence type="ECO:0000313" key="5">
    <source>
        <dbReference type="Ensembl" id="ENSSTUP00000023706.1"/>
    </source>
</evidence>
<feature type="compositionally biased region" description="Basic and acidic residues" evidence="2">
    <location>
        <begin position="1168"/>
        <end position="1196"/>
    </location>
</feature>
<feature type="compositionally biased region" description="Basic and acidic residues" evidence="2">
    <location>
        <begin position="1714"/>
        <end position="1757"/>
    </location>
</feature>
<feature type="region of interest" description="Disordered" evidence="2">
    <location>
        <begin position="96"/>
        <end position="376"/>
    </location>
</feature>
<sequence>MADLEDVTLDGRPLQSLRVADLKAALEERGLPKSGQKNALIKRLKGALMLENLQRTSHHHIGLQPNSQIGEEMSQNSFIKQYLAKQQELLRQRLEKEAREAVEDDDTDQEDHTQGNNSSACAAPDQDDVPVLVDQHKPLGPSEGEGLAGPASEGEGHRAKDGHVSGPPASTSPTSAPAAVASLSVCVADGEQRPERVPTSSQVPADSDDDSDGGDEDGEDEDWDSGARRRNLGEPPRGQLARERSEGSRQPPQHIPPLLSPQLRQPTPPPSPPPELSFPLPDTPKQSPPSPGELPARQRTSSTSSSGSSSSGSRSSSPEPQSNAERKPGPLTLLARKMASEGAFSGVGWHGRGEAERQDNNAATATIFPGRGPQEGTVSAITHTANAAASLPFPSLVPVTNQGVLGGHLSHSQVPVSVLRPTIMEERDSAWQQENKERELQAESEREKALEQERLRAVELERQRIFEQQRAMEQERERALEREREEREKALDAERKERERALEREREKALEAERKERERALERERAQALEQEREEREKALAEEREKSLARERALQLEKEKAVELERQRAMEQEQALQQEREERERAIERAKAFEREERERALEREQALEQERVETARALERERVEREKALERERALEREQLEREKALEMERIEREKALEQERVEKEKALELVRQKALKREQEEREKVLELERQKALELERQKALELELELERQKALELERQKALELERQKALKREQEEREKALELERQKALELERQKALELERQKALELERQKALELERQKALELERQKALELERQKALELERQKALELERQKALELERQKALELERQKALELERQKALELERQKALELERQKALELERQKALELERQKALELERQKALELERQKALEREQERQKALEQERVEKALELERRKALERELEEREKDREEKARALQQEIIEREKALEKERVEREKALEREREKERALEQKALQREKEERESVLEQDKERAKVAERESHLPPWKRGREIGLTPLPTPPLSTGAGRMAATEEGGEPHVPSLPQTASRDNQPAESGTPLSPTIATPLSPQSSFKKFRFLRDPPVLSPSCSASLVIKRPRTFSDSPHPQASALQSPRKPGEQEQESTLQGPKLSAGQAASQMPARQGFLVSGPTAADTSDTTGPEIPVIATLGKSPEKEKAKELASEEHVLADKETDKQKVGELARGAKGVDAGNVPSGPAESVMPPSPPPEEGNVDRGRERSQKKQEKRGRRASSSSDSSDSDSGSSSSRSSGSSSSSQGKTRTTPSGRKPEKPQTKTISQDETVSQLEESNESPKAPQRKNRGSGEKEEKDMTIDGARHDKKPFVGIPAGQDKEQKKDSEGEEEMTDTTREVKEAAMAEPERAPESSEESLTPKAFTARRISLSSSKASPGVVSAEGEAESGAGPGRKRRWGSSTAVTAKKPSISITTDSLKSLIPDIRLSPGQEAVVDLHPEETHLSGGEEDREQGEQDFKIRRTVTQVVLSDTQENGPKDSKRSENMEDREDGVEVKSDREEKMDDSFQRDSMETRSPSPPIHDMEMNTVTPSDTLIRRSISQQKSGVSITIDDPVRTAKQPSPPRGKVSNIVHLSNLVRPFTLGQLKELLSRTGTVLEDGFWIDKIKSHCYVTYSSAEEAVATRAALHGVKWPQSNPKFLSVDFSQQEELDFHRGLPPPGGAGEEERGASSVPGRGRGAALPPLLPERDQWAEREREMERRERTRAEREWDRDKVRDFGPGKPGEEAGPRRSRSRERKRKEKGKSKERKTNKKEKAAEEAPAKLLDDLFNKTKAAPCIYWLPLTEEQFTQREVARQERRKEREKRRKEQQEEEEKKREEERKERIKAGSSASGERGEGDRDRERDRERGKDRDRDREGDKRRESSHRRPGGNSAGVGRRSRSRSDPPPRDRRR</sequence>
<dbReference type="InterPro" id="IPR036361">
    <property type="entry name" value="SAP_dom_sf"/>
</dbReference>
<feature type="region of interest" description="Disordered" evidence="2">
    <location>
        <begin position="427"/>
        <end position="451"/>
    </location>
</feature>
<dbReference type="SMART" id="SM00513">
    <property type="entry name" value="SAP"/>
    <property type="match status" value="1"/>
</dbReference>
<feature type="compositionally biased region" description="Basic and acidic residues" evidence="2">
    <location>
        <begin position="1504"/>
        <end position="1541"/>
    </location>
</feature>
<feature type="compositionally biased region" description="Polar residues" evidence="2">
    <location>
        <begin position="1036"/>
        <end position="1063"/>
    </location>
</feature>
<feature type="compositionally biased region" description="Acidic residues" evidence="2">
    <location>
        <begin position="206"/>
        <end position="224"/>
    </location>
</feature>
<feature type="region of interest" description="Disordered" evidence="2">
    <location>
        <begin position="1460"/>
        <end position="1555"/>
    </location>
</feature>
<organism evidence="5 6">
    <name type="scientific">Salmo trutta</name>
    <name type="common">Brown trout</name>
    <dbReference type="NCBI Taxonomy" id="8032"/>
    <lineage>
        <taxon>Eukaryota</taxon>
        <taxon>Metazoa</taxon>
        <taxon>Chordata</taxon>
        <taxon>Craniata</taxon>
        <taxon>Vertebrata</taxon>
        <taxon>Euteleostomi</taxon>
        <taxon>Actinopterygii</taxon>
        <taxon>Neopterygii</taxon>
        <taxon>Teleostei</taxon>
        <taxon>Protacanthopterygii</taxon>
        <taxon>Salmoniformes</taxon>
        <taxon>Salmonidae</taxon>
        <taxon>Salmoninae</taxon>
        <taxon>Salmo</taxon>
    </lineage>
</organism>
<feature type="compositionally biased region" description="Basic and acidic residues" evidence="2">
    <location>
        <begin position="1781"/>
        <end position="1798"/>
    </location>
</feature>
<feature type="compositionally biased region" description="Basic and acidic residues" evidence="2">
    <location>
        <begin position="154"/>
        <end position="163"/>
    </location>
</feature>
<feature type="compositionally biased region" description="Polar residues" evidence="2">
    <location>
        <begin position="1095"/>
        <end position="1107"/>
    </location>
</feature>
<feature type="compositionally biased region" description="Low complexity" evidence="2">
    <location>
        <begin position="1406"/>
        <end position="1417"/>
    </location>
</feature>
<reference evidence="5" key="1">
    <citation type="submission" date="2025-08" db="UniProtKB">
        <authorList>
            <consortium name="Ensembl"/>
        </authorList>
    </citation>
    <scope>IDENTIFICATION</scope>
</reference>
<dbReference type="Ensembl" id="ENSSTUT00000024868.1">
    <property type="protein sequence ID" value="ENSSTUP00000023706.1"/>
    <property type="gene ID" value="ENSSTUG00000010365.1"/>
</dbReference>
<gene>
    <name evidence="5" type="primary">acin1a</name>
</gene>
<dbReference type="Gene3D" id="3.30.70.330">
    <property type="match status" value="1"/>
</dbReference>
<feature type="compositionally biased region" description="Basic and acidic residues" evidence="2">
    <location>
        <begin position="1318"/>
        <end position="1333"/>
    </location>
</feature>
<dbReference type="InterPro" id="IPR012677">
    <property type="entry name" value="Nucleotide-bd_a/b_plait_sf"/>
</dbReference>
<dbReference type="InterPro" id="IPR032552">
    <property type="entry name" value="RSB_motif"/>
</dbReference>
<dbReference type="InterPro" id="IPR034257">
    <property type="entry name" value="Acinus_RRM"/>
</dbReference>
<name>A0A673XSY1_SALTR</name>
<dbReference type="GO" id="GO:0061574">
    <property type="term" value="C:ASAP complex"/>
    <property type="evidence" value="ECO:0007669"/>
    <property type="project" value="TreeGrafter"/>
</dbReference>
<evidence type="ECO:0000256" key="1">
    <source>
        <dbReference type="PROSITE-ProRule" id="PRU00176"/>
    </source>
</evidence>
<dbReference type="InterPro" id="IPR003034">
    <property type="entry name" value="SAP_dom"/>
</dbReference>
<feature type="compositionally biased region" description="Basic and acidic residues" evidence="2">
    <location>
        <begin position="1362"/>
        <end position="1380"/>
    </location>
</feature>
<dbReference type="InterPro" id="IPR000504">
    <property type="entry name" value="RRM_dom"/>
</dbReference>
<feature type="compositionally biased region" description="Basic and acidic residues" evidence="2">
    <location>
        <begin position="947"/>
        <end position="995"/>
    </location>
</feature>
<evidence type="ECO:0000256" key="2">
    <source>
        <dbReference type="SAM" id="MobiDB-lite"/>
    </source>
</evidence>
<feature type="region of interest" description="Disordered" evidence="2">
    <location>
        <begin position="467"/>
        <end position="544"/>
    </location>
</feature>
<dbReference type="InterPro" id="IPR035979">
    <property type="entry name" value="RBD_domain_sf"/>
</dbReference>
<feature type="region of interest" description="Disordered" evidence="2">
    <location>
        <begin position="1810"/>
        <end position="1921"/>
    </location>
</feature>
<feature type="compositionally biased region" description="Basic and acidic residues" evidence="2">
    <location>
        <begin position="1862"/>
        <end position="1890"/>
    </location>
</feature>
<dbReference type="PANTHER" id="PTHR46589">
    <property type="entry name" value="APOPTOTIC CHROMATIN CONDENSATION INDUCER IN THE NUCLEUS"/>
    <property type="match status" value="1"/>
</dbReference>
<dbReference type="GO" id="GO:0071011">
    <property type="term" value="C:precatalytic spliceosome"/>
    <property type="evidence" value="ECO:0007669"/>
    <property type="project" value="TreeGrafter"/>
</dbReference>
<dbReference type="Pfam" id="PF16294">
    <property type="entry name" value="RSB_motif"/>
    <property type="match status" value="1"/>
</dbReference>
<feature type="compositionally biased region" description="Polar residues" evidence="2">
    <location>
        <begin position="1491"/>
        <end position="1503"/>
    </location>
</feature>
<feature type="domain" description="RRM" evidence="3">
    <location>
        <begin position="1598"/>
        <end position="1675"/>
    </location>
</feature>
<feature type="compositionally biased region" description="Basic and acidic residues" evidence="2">
    <location>
        <begin position="1463"/>
        <end position="1488"/>
    </location>
</feature>
<feature type="compositionally biased region" description="Low complexity" evidence="2">
    <location>
        <begin position="1247"/>
        <end position="1272"/>
    </location>
</feature>
<protein>
    <submittedName>
        <fullName evidence="5">Apoptotic chromatin condensation inducer in the nucleus-like</fullName>
    </submittedName>
</protein>
<dbReference type="PANTHER" id="PTHR46589:SF1">
    <property type="entry name" value="APOPTOTIC CHROMATIN CONDENSATION INDUCER IN THE NUCLEUS"/>
    <property type="match status" value="1"/>
</dbReference>
<keyword evidence="1" id="KW-0694">RNA-binding</keyword>
<dbReference type="CDD" id="cd12432">
    <property type="entry name" value="RRM_ACINU"/>
    <property type="match status" value="1"/>
</dbReference>
<feature type="compositionally biased region" description="Basic and acidic residues" evidence="2">
    <location>
        <begin position="1816"/>
        <end position="1854"/>
    </location>
</feature>
<feature type="compositionally biased region" description="Basic and acidic residues" evidence="2">
    <location>
        <begin position="1228"/>
        <end position="1239"/>
    </location>
</feature>
<dbReference type="OrthoDB" id="5348404at2759"/>
<feature type="compositionally biased region" description="Polar residues" evidence="2">
    <location>
        <begin position="1290"/>
        <end position="1303"/>
    </location>
</feature>
<feature type="compositionally biased region" description="Basic and acidic residues" evidence="2">
    <location>
        <begin position="1910"/>
        <end position="1921"/>
    </location>
</feature>
<feature type="region of interest" description="Disordered" evidence="2">
    <location>
        <begin position="1679"/>
        <end position="1798"/>
    </location>
</feature>
<dbReference type="FunFam" id="3.30.70.330:FF:000147">
    <property type="entry name" value="Apoptotic chromatin condensation inducer in the nucleus"/>
    <property type="match status" value="1"/>
</dbReference>
<feature type="compositionally biased region" description="Pro residues" evidence="2">
    <location>
        <begin position="266"/>
        <end position="276"/>
    </location>
</feature>
<proteinExistence type="predicted"/>
<feature type="compositionally biased region" description="Low complexity" evidence="2">
    <location>
        <begin position="299"/>
        <end position="317"/>
    </location>
</feature>
<evidence type="ECO:0000313" key="6">
    <source>
        <dbReference type="Proteomes" id="UP000472277"/>
    </source>
</evidence>